<evidence type="ECO:0000313" key="5">
    <source>
        <dbReference type="EMBL" id="OCL12655.1"/>
    </source>
</evidence>
<dbReference type="PANTHER" id="PTHR45964:SF5">
    <property type="entry name" value="WSCD FAMILY MEMBER CG9164"/>
    <property type="match status" value="1"/>
</dbReference>
<feature type="domain" description="WSC" evidence="4">
    <location>
        <begin position="1311"/>
        <end position="1402"/>
    </location>
</feature>
<sequence length="1576" mass="165932">MMASPHFSNSPIRAALLFFLCFFFTARVSSLGATDTITWGGDVSRSGYQTNHNMDPSVVGSANFGQIFKTALPGNFNGIGPEQVFSQPLVYTGSDGVQYVYLATTQNNIYKLNAKTGAIIMSRNLHVPFLTADLDGCVDINPTVGVTATGVIDPATGIWYFTAKTYSQQFQNGQFSPTATPGRLNGRYYFHAIHTEDLSEAANFPVMIDGTIFRNNPNRMFIGGNQHQRPALLQVGNFIYTGYASHCVQYNFTGAIIGFDKTSGAVVEAYAMEGGPEPNTIKGGGVWMSGGGLAYDGSGSMYFATGNGYSSQLAATGQSVQGRYPPTALEEAAVNAKINDDGTLSIVDFFMPWEKTQLDGADKDLGTSPLELLPTDTFTCPNHKRIGVVTGKSGKTYWLNLDNLGGYQMGANKLDAAIQVYQNENSVYAGAGVMPLGGGYIYINVIQYQTHVFKFSCDSSGNAVFTHVSDTNEKNAYILGVGHGTTTSLNGQEGTGLLWTSDVEGQNLRIYDPIPPAGGGNLNLLNAFNIPGVTKFTRPVFGDGRVYMGTTTGYFYGFGSPVNLPLNCSSPYQFGKVALGNSSNPMTISCVANIATTVTGVTLTGNQNFKLSNIPSTPFALTAGQMLNFTAVFSPKAVGPLSSDVIVNTTNSVTGYSTNTPVTLKGTCNSAAPLLSISPNTVSFNVVAGEGSSTESAIFGNGGDSLLTFQNISYSLVSETGPWITPNVTGNGSVSVGQFTFTNIPTTIPGNSVAAVNIVYAPQSPGNHAVYVKAFSDGGNAILDVVGVAGTNPVALVEFQTPDGTGWVPFSNSTPFTFGNVLEGQTSYLKLRVTNNGSANAVPLSLTVSKPPYGLPGIVGAVNDIDLTEGTILQAGQNATATLYCSVPKSQVNMPSYNGTAIWTMNTGDPNMGKQQFQFVCNAVTEQVGPLLPNGTAQYEYVGCFKENNPGRQLATSPYADSNNTNDRCITTCYGLGYIFAATQYQQECWCGNAIPIEMDNATDCNYVCTGNANETCGGNGYFHDWARMSLFADSTKFNGNTTSAPLALTQSAGRYNYIGCYAENGAKTLSDKTTSTNSMTVENCATFCSAYTYFGLEYSSECYCGNQMNTASTLTDTSQCSMTCKGSNSEYCGAGSRMQVYQANGTAPSVVSSSTVASSTVASTAAASSTAPAVNLSGYISLGCYNETHDRRALNSAGTSSSTGTLESCAAFCSGYSYFGVEYGAECYCGNSIYVNSIKQADQSGCYMPCAGNSAETCGGPDFLNMYYTNRTSATTSASPTSASATSATVSSTGPTATATGPVVVASTGSYQSLGCYNEVPNGRALQVRSVANSSMTIELCAAFCSPLAYFGVEYGDECYCGSSIPSTSAPVTDGRCNMVCANNPGEICGGPNGLNMYQLNPNATISSSSSSSVALSSSSSLSVTISSTVSSTISSTVSSTSSASPTPTGPTVPSRIGSYVSLGCYSEKPGGRALSTPYYNDSMTLELCAAQAAAAGWVYWGAEYGRECWMGNTLDSALPVDQSNCNMKCPGNSLEWCGNGNYLQLYNYSATLIFIFILDFELYLKLYSKLQFCF</sequence>
<dbReference type="InterPro" id="IPR011047">
    <property type="entry name" value="Quinoprotein_ADH-like_sf"/>
</dbReference>
<accession>A0A8E2F8R8</accession>
<evidence type="ECO:0000256" key="3">
    <source>
        <dbReference type="SAM" id="SignalP"/>
    </source>
</evidence>
<gene>
    <name evidence="5" type="ORF">AOQ84DRAFT_385981</name>
</gene>
<evidence type="ECO:0000256" key="1">
    <source>
        <dbReference type="ARBA" id="ARBA00022737"/>
    </source>
</evidence>
<evidence type="ECO:0000313" key="6">
    <source>
        <dbReference type="Proteomes" id="UP000250140"/>
    </source>
</evidence>
<feature type="signal peptide" evidence="3">
    <location>
        <begin position="1"/>
        <end position="30"/>
    </location>
</feature>
<dbReference type="OrthoDB" id="5985073at2759"/>
<feature type="region of interest" description="Disordered" evidence="2">
    <location>
        <begin position="1275"/>
        <end position="1297"/>
    </location>
</feature>
<keyword evidence="3" id="KW-0732">Signal</keyword>
<reference evidence="5 6" key="1">
    <citation type="journal article" date="2016" name="Nat. Commun.">
        <title>Ectomycorrhizal ecology is imprinted in the genome of the dominant symbiotic fungus Cenococcum geophilum.</title>
        <authorList>
            <consortium name="DOE Joint Genome Institute"/>
            <person name="Peter M."/>
            <person name="Kohler A."/>
            <person name="Ohm R.A."/>
            <person name="Kuo A."/>
            <person name="Krutzmann J."/>
            <person name="Morin E."/>
            <person name="Arend M."/>
            <person name="Barry K.W."/>
            <person name="Binder M."/>
            <person name="Choi C."/>
            <person name="Clum A."/>
            <person name="Copeland A."/>
            <person name="Grisel N."/>
            <person name="Haridas S."/>
            <person name="Kipfer T."/>
            <person name="LaButti K."/>
            <person name="Lindquist E."/>
            <person name="Lipzen A."/>
            <person name="Maire R."/>
            <person name="Meier B."/>
            <person name="Mihaltcheva S."/>
            <person name="Molinier V."/>
            <person name="Murat C."/>
            <person name="Poggeler S."/>
            <person name="Quandt C.A."/>
            <person name="Sperisen C."/>
            <person name="Tritt A."/>
            <person name="Tisserant E."/>
            <person name="Crous P.W."/>
            <person name="Henrissat B."/>
            <person name="Nehls U."/>
            <person name="Egli S."/>
            <person name="Spatafora J.W."/>
            <person name="Grigoriev I.V."/>
            <person name="Martin F.M."/>
        </authorList>
    </citation>
    <scope>NUCLEOTIDE SEQUENCE [LARGE SCALE GENOMIC DNA]</scope>
    <source>
        <strain evidence="5 6">CBS 207.34</strain>
    </source>
</reference>
<feature type="domain" description="WSC" evidence="4">
    <location>
        <begin position="1055"/>
        <end position="1145"/>
    </location>
</feature>
<feature type="region of interest" description="Disordered" evidence="2">
    <location>
        <begin position="1437"/>
        <end position="1456"/>
    </location>
</feature>
<protein>
    <submittedName>
        <fullName evidence="5">WSC domain-containing protein</fullName>
    </submittedName>
</protein>
<dbReference type="SMART" id="SM00321">
    <property type="entry name" value="WSC"/>
    <property type="match status" value="5"/>
</dbReference>
<dbReference type="EMBL" id="KV748849">
    <property type="protein sequence ID" value="OCL12655.1"/>
    <property type="molecule type" value="Genomic_DNA"/>
</dbReference>
<evidence type="ECO:0000256" key="2">
    <source>
        <dbReference type="SAM" id="MobiDB-lite"/>
    </source>
</evidence>
<dbReference type="SUPFAM" id="SSF50998">
    <property type="entry name" value="Quinoprotein alcohol dehydrogenase-like"/>
    <property type="match status" value="1"/>
</dbReference>
<feature type="domain" description="WSC" evidence="4">
    <location>
        <begin position="938"/>
        <end position="1029"/>
    </location>
</feature>
<feature type="domain" description="WSC" evidence="4">
    <location>
        <begin position="1179"/>
        <end position="1271"/>
    </location>
</feature>
<keyword evidence="6" id="KW-1185">Reference proteome</keyword>
<keyword evidence="1" id="KW-0677">Repeat</keyword>
<dbReference type="PROSITE" id="PS51212">
    <property type="entry name" value="WSC"/>
    <property type="match status" value="5"/>
</dbReference>
<dbReference type="PANTHER" id="PTHR45964">
    <property type="entry name" value="WSCD FAMILY MEMBER CG9164"/>
    <property type="match status" value="1"/>
</dbReference>
<evidence type="ECO:0000259" key="4">
    <source>
        <dbReference type="PROSITE" id="PS51212"/>
    </source>
</evidence>
<dbReference type="InterPro" id="IPR051589">
    <property type="entry name" value="Sialate-O-sulfotransferase"/>
</dbReference>
<dbReference type="Proteomes" id="UP000250140">
    <property type="component" value="Unassembled WGS sequence"/>
</dbReference>
<dbReference type="InterPro" id="IPR002889">
    <property type="entry name" value="WSC_carb-bd"/>
</dbReference>
<dbReference type="Pfam" id="PF01822">
    <property type="entry name" value="WSC"/>
    <property type="match status" value="5"/>
</dbReference>
<organism evidence="5 6">
    <name type="scientific">Glonium stellatum</name>
    <dbReference type="NCBI Taxonomy" id="574774"/>
    <lineage>
        <taxon>Eukaryota</taxon>
        <taxon>Fungi</taxon>
        <taxon>Dikarya</taxon>
        <taxon>Ascomycota</taxon>
        <taxon>Pezizomycotina</taxon>
        <taxon>Dothideomycetes</taxon>
        <taxon>Pleosporomycetidae</taxon>
        <taxon>Gloniales</taxon>
        <taxon>Gloniaceae</taxon>
        <taxon>Glonium</taxon>
    </lineage>
</organism>
<proteinExistence type="predicted"/>
<feature type="chain" id="PRO_5034556890" evidence="3">
    <location>
        <begin position="31"/>
        <end position="1576"/>
    </location>
</feature>
<feature type="domain" description="WSC" evidence="4">
    <location>
        <begin position="1460"/>
        <end position="1551"/>
    </location>
</feature>
<name>A0A8E2F8R8_9PEZI</name>